<proteinExistence type="predicted"/>
<gene>
    <name evidence="1" type="ORF">AVDCRST_MAG25-2714</name>
</gene>
<organism evidence="1">
    <name type="scientific">uncultured Rubrobacteraceae bacterium</name>
    <dbReference type="NCBI Taxonomy" id="349277"/>
    <lineage>
        <taxon>Bacteria</taxon>
        <taxon>Bacillati</taxon>
        <taxon>Actinomycetota</taxon>
        <taxon>Rubrobacteria</taxon>
        <taxon>Rubrobacterales</taxon>
        <taxon>Rubrobacteraceae</taxon>
        <taxon>environmental samples</taxon>
    </lineage>
</organism>
<sequence>MEALGYARFWRAGATDHVRLESPVVTFDDTGGSAHAA</sequence>
<accession>A0A6J4S0A9</accession>
<reference evidence="1" key="1">
    <citation type="submission" date="2020-02" db="EMBL/GenBank/DDBJ databases">
        <authorList>
            <person name="Meier V. D."/>
        </authorList>
    </citation>
    <scope>NUCLEOTIDE SEQUENCE</scope>
    <source>
        <strain evidence="1">AVDCRST_MAG25</strain>
    </source>
</reference>
<dbReference type="EMBL" id="CADCVI010000180">
    <property type="protein sequence ID" value="CAA9480133.1"/>
    <property type="molecule type" value="Genomic_DNA"/>
</dbReference>
<dbReference type="AlphaFoldDB" id="A0A6J4S0A9"/>
<protein>
    <submittedName>
        <fullName evidence="1">Uncharacterized protein</fullName>
    </submittedName>
</protein>
<name>A0A6J4S0A9_9ACTN</name>
<evidence type="ECO:0000313" key="1">
    <source>
        <dbReference type="EMBL" id="CAA9480133.1"/>
    </source>
</evidence>